<proteinExistence type="predicted"/>
<dbReference type="EMBL" id="BK032618">
    <property type="protein sequence ID" value="DAF51592.1"/>
    <property type="molecule type" value="Genomic_DNA"/>
</dbReference>
<reference evidence="1" key="1">
    <citation type="journal article" date="2021" name="Proc. Natl. Acad. Sci. U.S.A.">
        <title>A Catalog of Tens of Thousands of Viruses from Human Metagenomes Reveals Hidden Associations with Chronic Diseases.</title>
        <authorList>
            <person name="Tisza M.J."/>
            <person name="Buck C.B."/>
        </authorList>
    </citation>
    <scope>NUCLEOTIDE SEQUENCE</scope>
    <source>
        <strain evidence="1">Ctgh419</strain>
    </source>
</reference>
<sequence length="234" mass="26268">MRDMGITFGNKHTFNDFGLICKDIEVGFPAVKTKIVELSGADGFIDLTKVFGKVMYGSRAITATFLVKEASASEWAINMSKIANYLHGENHRIILDNDKGYYYEGRCKVSFDKEYNPFSTVSIECECKPYKIEVNAELGDDWLWDPFNFETGVIRRYKNIVVNGSYILNIRGLAKPVIPIIISSSSMQVEFSGATYNLLPGKNNIYRLATKEGDNVYKFIGNGVISIIYKGGML</sequence>
<evidence type="ECO:0000313" key="1">
    <source>
        <dbReference type="EMBL" id="DAF51592.1"/>
    </source>
</evidence>
<dbReference type="Gene3D" id="2.40.30.200">
    <property type="match status" value="1"/>
</dbReference>
<organism evidence="1">
    <name type="scientific">Phage sp. ctgh419</name>
    <dbReference type="NCBI Taxonomy" id="2828009"/>
    <lineage>
        <taxon>Viruses</taxon>
    </lineage>
</organism>
<protein>
    <submittedName>
        <fullName evidence="1">Distal tail protein</fullName>
    </submittedName>
</protein>
<name>A0A8S5SL00_9VIRU</name>
<accession>A0A8S5SL00</accession>